<dbReference type="STRING" id="1811193.A0O21_03560"/>
<evidence type="ECO:0000313" key="6">
    <source>
        <dbReference type="EMBL" id="AND79167.1"/>
    </source>
</evidence>
<dbReference type="InterPro" id="IPR015947">
    <property type="entry name" value="PUA-like_sf"/>
</dbReference>
<dbReference type="InterPro" id="IPR041532">
    <property type="entry name" value="RlmI-like_PUA"/>
</dbReference>
<dbReference type="InterPro" id="IPR036974">
    <property type="entry name" value="PUA_sf"/>
</dbReference>
<evidence type="ECO:0000256" key="1">
    <source>
        <dbReference type="ARBA" id="ARBA00022603"/>
    </source>
</evidence>
<dbReference type="PANTHER" id="PTHR43042:SF3">
    <property type="entry name" value="RIBOSOMAL RNA LARGE SUBUNIT METHYLTRANSFERASE YWBD-RELATED"/>
    <property type="match status" value="1"/>
</dbReference>
<reference evidence="6 7" key="1">
    <citation type="journal article" date="2016" name="Int. J. Syst. Evol. Microbiol.">
        <title>Streptococcuspantholopis sp. nov., isolated from faeces of the Tibetan antelope (Pantholops hodgsonii).</title>
        <authorList>
            <person name="Bai X."/>
            <person name="Xiong Y."/>
            <person name="Lu S."/>
            <person name="Jin D."/>
            <person name="Lai X."/>
            <person name="Yang J."/>
            <person name="Niu L."/>
            <person name="Hu S."/>
            <person name="Meng X."/>
            <person name="Pu J."/>
            <person name="Ye C."/>
            <person name="Xu J."/>
        </authorList>
    </citation>
    <scope>NUCLEOTIDE SEQUENCE [LARGE SCALE GENOMIC DNA]</scope>
    <source>
        <strain evidence="6 7">TA 26</strain>
    </source>
</reference>
<protein>
    <submittedName>
        <fullName evidence="6">SAM-dependent methyltransferase</fullName>
    </submittedName>
</protein>
<dbReference type="SUPFAM" id="SSF53335">
    <property type="entry name" value="S-adenosyl-L-methionine-dependent methyltransferases"/>
    <property type="match status" value="1"/>
</dbReference>
<evidence type="ECO:0000259" key="4">
    <source>
        <dbReference type="Pfam" id="PF10672"/>
    </source>
</evidence>
<keyword evidence="1 6" id="KW-0489">Methyltransferase</keyword>
<feature type="domain" description="S-adenosylmethionine-dependent methyltransferase" evidence="4">
    <location>
        <begin position="165"/>
        <end position="338"/>
    </location>
</feature>
<dbReference type="Gene3D" id="2.30.130.10">
    <property type="entry name" value="PUA domain"/>
    <property type="match status" value="1"/>
</dbReference>
<dbReference type="SUPFAM" id="SSF88697">
    <property type="entry name" value="PUA domain-like"/>
    <property type="match status" value="1"/>
</dbReference>
<keyword evidence="3" id="KW-0949">S-adenosyl-L-methionine</keyword>
<keyword evidence="2 6" id="KW-0808">Transferase</keyword>
<keyword evidence="7" id="KW-1185">Reference proteome</keyword>
<dbReference type="PANTHER" id="PTHR43042">
    <property type="entry name" value="SAM-DEPENDENT METHYLTRANSFERASE"/>
    <property type="match status" value="1"/>
</dbReference>
<dbReference type="Gene3D" id="3.30.750.80">
    <property type="entry name" value="RNA methyltransferase domain (HRMD) like"/>
    <property type="match status" value="1"/>
</dbReference>
<dbReference type="Pfam" id="PF17785">
    <property type="entry name" value="PUA_3"/>
    <property type="match status" value="1"/>
</dbReference>
<feature type="domain" description="RlmI-like PUA" evidence="5">
    <location>
        <begin position="5"/>
        <end position="63"/>
    </location>
</feature>
<evidence type="ECO:0000259" key="5">
    <source>
        <dbReference type="Pfam" id="PF17785"/>
    </source>
</evidence>
<organism evidence="6 7">
    <name type="scientific">Streptococcus pantholopis</name>
    <dbReference type="NCBI Taxonomy" id="1811193"/>
    <lineage>
        <taxon>Bacteria</taxon>
        <taxon>Bacillati</taxon>
        <taxon>Bacillota</taxon>
        <taxon>Bacilli</taxon>
        <taxon>Lactobacillales</taxon>
        <taxon>Streptococcaceae</taxon>
        <taxon>Streptococcus</taxon>
    </lineage>
</organism>
<dbReference type="KEGG" id="spat:A0O21_03560"/>
<dbReference type="CDD" id="cd11572">
    <property type="entry name" value="RlmI_M_like"/>
    <property type="match status" value="1"/>
</dbReference>
<dbReference type="GO" id="GO:0003723">
    <property type="term" value="F:RNA binding"/>
    <property type="evidence" value="ECO:0007669"/>
    <property type="project" value="InterPro"/>
</dbReference>
<dbReference type="GO" id="GO:0032259">
    <property type="term" value="P:methylation"/>
    <property type="evidence" value="ECO:0007669"/>
    <property type="project" value="UniProtKB-KW"/>
</dbReference>
<evidence type="ECO:0000313" key="7">
    <source>
        <dbReference type="Proteomes" id="UP000077317"/>
    </source>
</evidence>
<proteinExistence type="predicted"/>
<dbReference type="RefSeq" id="WP_067061379.1">
    <property type="nucleotide sequence ID" value="NZ_CP014699.1"/>
</dbReference>
<dbReference type="Pfam" id="PF10672">
    <property type="entry name" value="Methyltrans_SAM"/>
    <property type="match status" value="1"/>
</dbReference>
<evidence type="ECO:0000256" key="2">
    <source>
        <dbReference type="ARBA" id="ARBA00022679"/>
    </source>
</evidence>
<dbReference type="InterPro" id="IPR019614">
    <property type="entry name" value="SAM-dep_methyl-trfase"/>
</dbReference>
<evidence type="ECO:0000256" key="3">
    <source>
        <dbReference type="ARBA" id="ARBA00022691"/>
    </source>
</evidence>
<dbReference type="AlphaFoldDB" id="A0A172Q6X5"/>
<accession>A0A172Q6X5</accession>
<sequence>MSKLYVTSAAERKISRGIQCLEAKDFQELKQTDKEVLLYNKAQQFLGTAYLSKQNKGVGWFVSKEKITLNKAYFVALFRAARKRRSFYERSDGTTAYRVFNQDGDFFGGLTVDLYGDYALFSWYNAFVYTIRQTIVAAFKEVFADKVKGAYEKVRFDGPAYDSSFVYGERAAEKFLIAENGLKYSVFLNQGLMTGLFLDQREIRKDLANGLAAGKRLLNLFSYTAAFSLAAASGGAKETVSVDLAKRSKELSQAHFAANAIADDSHQFLIMDVFDYLKYAKRKGLLFDIILIDPPSFARNKKQTFSVHKDYPRLISQSLDILTEGGMIIAAVNAANMSISRFQKELEKGFSTRRHTYLSLKQLPDDFAVNQADEKSNYLKVFTIKVEK</sequence>
<dbReference type="Gene3D" id="3.40.50.150">
    <property type="entry name" value="Vaccinia Virus protein VP39"/>
    <property type="match status" value="1"/>
</dbReference>
<dbReference type="InterPro" id="IPR029063">
    <property type="entry name" value="SAM-dependent_MTases_sf"/>
</dbReference>
<dbReference type="GO" id="GO:0008168">
    <property type="term" value="F:methyltransferase activity"/>
    <property type="evidence" value="ECO:0007669"/>
    <property type="project" value="UniProtKB-KW"/>
</dbReference>
<dbReference type="EMBL" id="CP014699">
    <property type="protein sequence ID" value="AND79167.1"/>
    <property type="molecule type" value="Genomic_DNA"/>
</dbReference>
<dbReference type="CDD" id="cd02440">
    <property type="entry name" value="AdoMet_MTases"/>
    <property type="match status" value="1"/>
</dbReference>
<dbReference type="OrthoDB" id="9805492at2"/>
<reference evidence="7" key="2">
    <citation type="submission" date="2016-03" db="EMBL/GenBank/DDBJ databases">
        <title>Streptococcus antelopensis sp. nov., isolated from the feces of the Tibetan antelope (Pantholops hodgsonii) in Hoh Xil National Nature Reserve, Qinghai, China.</title>
        <authorList>
            <person name="Bai X."/>
        </authorList>
    </citation>
    <scope>NUCLEOTIDE SEQUENCE [LARGE SCALE GENOMIC DNA]</scope>
    <source>
        <strain evidence="7">TA 26</strain>
    </source>
</reference>
<name>A0A172Q6X5_9STRE</name>
<gene>
    <name evidence="6" type="ORF">A0O21_03560</name>
</gene>
<dbReference type="Proteomes" id="UP000077317">
    <property type="component" value="Chromosome"/>
</dbReference>